<protein>
    <submittedName>
        <fullName evidence="1">Uncharacterized protein</fullName>
    </submittedName>
</protein>
<dbReference type="EMBL" id="CAKOFQ010007747">
    <property type="protein sequence ID" value="CAH2007413.1"/>
    <property type="molecule type" value="Genomic_DNA"/>
</dbReference>
<evidence type="ECO:0000313" key="1">
    <source>
        <dbReference type="EMBL" id="CAH2007413.1"/>
    </source>
</evidence>
<reference evidence="1" key="1">
    <citation type="submission" date="2022-03" db="EMBL/GenBank/DDBJ databases">
        <authorList>
            <person name="Sayadi A."/>
        </authorList>
    </citation>
    <scope>NUCLEOTIDE SEQUENCE</scope>
</reference>
<keyword evidence="2" id="KW-1185">Reference proteome</keyword>
<comment type="caution">
    <text evidence="1">The sequence shown here is derived from an EMBL/GenBank/DDBJ whole genome shotgun (WGS) entry which is preliminary data.</text>
</comment>
<dbReference type="Proteomes" id="UP001152888">
    <property type="component" value="Unassembled WGS sequence"/>
</dbReference>
<evidence type="ECO:0000313" key="2">
    <source>
        <dbReference type="Proteomes" id="UP001152888"/>
    </source>
</evidence>
<gene>
    <name evidence="1" type="ORF">ACAOBT_LOCUS29639</name>
</gene>
<sequence length="51" mass="5776">MTQNTTQEILAFKICYEARESPSNLATRYATATTLTQKEGNETHIEIREGD</sequence>
<accession>A0A9P0LX67</accession>
<organism evidence="1 2">
    <name type="scientific">Acanthoscelides obtectus</name>
    <name type="common">Bean weevil</name>
    <name type="synonym">Bruchus obtectus</name>
    <dbReference type="NCBI Taxonomy" id="200917"/>
    <lineage>
        <taxon>Eukaryota</taxon>
        <taxon>Metazoa</taxon>
        <taxon>Ecdysozoa</taxon>
        <taxon>Arthropoda</taxon>
        <taxon>Hexapoda</taxon>
        <taxon>Insecta</taxon>
        <taxon>Pterygota</taxon>
        <taxon>Neoptera</taxon>
        <taxon>Endopterygota</taxon>
        <taxon>Coleoptera</taxon>
        <taxon>Polyphaga</taxon>
        <taxon>Cucujiformia</taxon>
        <taxon>Chrysomeloidea</taxon>
        <taxon>Chrysomelidae</taxon>
        <taxon>Bruchinae</taxon>
        <taxon>Bruchini</taxon>
        <taxon>Acanthoscelides</taxon>
    </lineage>
</organism>
<dbReference type="AlphaFoldDB" id="A0A9P0LX67"/>
<name>A0A9P0LX67_ACAOB</name>
<proteinExistence type="predicted"/>